<dbReference type="Pfam" id="PF03763">
    <property type="entry name" value="Remorin_C"/>
    <property type="match status" value="1"/>
</dbReference>
<gene>
    <name evidence="4" type="ORF">PHJA_002950900</name>
</gene>
<dbReference type="PANTHER" id="PTHR31775:SF31">
    <property type="entry name" value="REMORIN-LIKE"/>
    <property type="match status" value="1"/>
</dbReference>
<feature type="region of interest" description="Disordered" evidence="2">
    <location>
        <begin position="1"/>
        <end position="82"/>
    </location>
</feature>
<name>A0A830DEF6_9LAMI</name>
<evidence type="ECO:0000313" key="4">
    <source>
        <dbReference type="EMBL" id="GFQ08069.1"/>
    </source>
</evidence>
<dbReference type="InterPro" id="IPR005516">
    <property type="entry name" value="Remorin_C"/>
</dbReference>
<evidence type="ECO:0000256" key="1">
    <source>
        <dbReference type="ARBA" id="ARBA00005711"/>
    </source>
</evidence>
<dbReference type="AlphaFoldDB" id="A0A830DEF6"/>
<dbReference type="OrthoDB" id="684343at2759"/>
<evidence type="ECO:0000256" key="2">
    <source>
        <dbReference type="SAM" id="MobiDB-lite"/>
    </source>
</evidence>
<reference evidence="4" key="1">
    <citation type="submission" date="2020-07" db="EMBL/GenBank/DDBJ databases">
        <title>Ethylene signaling mediates host invasion by parasitic plants.</title>
        <authorList>
            <person name="Yoshida S."/>
        </authorList>
    </citation>
    <scope>NUCLEOTIDE SEQUENCE</scope>
    <source>
        <strain evidence="4">Okayama</strain>
    </source>
</reference>
<dbReference type="PANTHER" id="PTHR31775">
    <property type="entry name" value="OS02G0117200 PROTEIN"/>
    <property type="match status" value="1"/>
</dbReference>
<comment type="caution">
    <text evidence="4">The sequence shown here is derived from an EMBL/GenBank/DDBJ whole genome shotgun (WGS) entry which is preliminary data.</text>
</comment>
<evidence type="ECO:0000313" key="5">
    <source>
        <dbReference type="Proteomes" id="UP000653305"/>
    </source>
</evidence>
<sequence>MATAPPEEVVSTKPIAEEPPLAAVMEKPPVVAPPPHDGAKALAKIPEPVAKKSNKGSLDRGHKKQLADVSAWENSKKASVESQLKKIEEQIEKKKGEYAEKMKKKIALVHKQAEEKRAMVEAKRGEALLKVEEFAAKYCATGHVPKKVLGCFGG</sequence>
<proteinExistence type="inferred from homology"/>
<dbReference type="EMBL" id="BMAC01002855">
    <property type="protein sequence ID" value="GFQ08069.1"/>
    <property type="molecule type" value="Genomic_DNA"/>
</dbReference>
<comment type="similarity">
    <text evidence="1">Belongs to the remorin family.</text>
</comment>
<protein>
    <submittedName>
        <fullName evidence="4">Remorin</fullName>
    </submittedName>
</protein>
<keyword evidence="5" id="KW-1185">Reference proteome</keyword>
<organism evidence="4 5">
    <name type="scientific">Phtheirospermum japonicum</name>
    <dbReference type="NCBI Taxonomy" id="374723"/>
    <lineage>
        <taxon>Eukaryota</taxon>
        <taxon>Viridiplantae</taxon>
        <taxon>Streptophyta</taxon>
        <taxon>Embryophyta</taxon>
        <taxon>Tracheophyta</taxon>
        <taxon>Spermatophyta</taxon>
        <taxon>Magnoliopsida</taxon>
        <taxon>eudicotyledons</taxon>
        <taxon>Gunneridae</taxon>
        <taxon>Pentapetalae</taxon>
        <taxon>asterids</taxon>
        <taxon>lamiids</taxon>
        <taxon>Lamiales</taxon>
        <taxon>Orobanchaceae</taxon>
        <taxon>Orobanchaceae incertae sedis</taxon>
        <taxon>Phtheirospermum</taxon>
    </lineage>
</organism>
<accession>A0A830DEF6</accession>
<feature type="domain" description="Remorin C-terminal" evidence="3">
    <location>
        <begin position="62"/>
        <end position="147"/>
    </location>
</feature>
<evidence type="ECO:0000259" key="3">
    <source>
        <dbReference type="Pfam" id="PF03763"/>
    </source>
</evidence>
<dbReference type="Proteomes" id="UP000653305">
    <property type="component" value="Unassembled WGS sequence"/>
</dbReference>